<dbReference type="EMBL" id="GGEC01021032">
    <property type="protein sequence ID" value="MBX01516.1"/>
    <property type="molecule type" value="Transcribed_RNA"/>
</dbReference>
<organism evidence="1">
    <name type="scientific">Rhizophora mucronata</name>
    <name type="common">Asiatic mangrove</name>
    <dbReference type="NCBI Taxonomy" id="61149"/>
    <lineage>
        <taxon>Eukaryota</taxon>
        <taxon>Viridiplantae</taxon>
        <taxon>Streptophyta</taxon>
        <taxon>Embryophyta</taxon>
        <taxon>Tracheophyta</taxon>
        <taxon>Spermatophyta</taxon>
        <taxon>Magnoliopsida</taxon>
        <taxon>eudicotyledons</taxon>
        <taxon>Gunneridae</taxon>
        <taxon>Pentapetalae</taxon>
        <taxon>rosids</taxon>
        <taxon>fabids</taxon>
        <taxon>Malpighiales</taxon>
        <taxon>Rhizophoraceae</taxon>
        <taxon>Rhizophora</taxon>
    </lineage>
</organism>
<evidence type="ECO:0000313" key="1">
    <source>
        <dbReference type="EMBL" id="MBX01516.1"/>
    </source>
</evidence>
<dbReference type="EMBL" id="GGEC01021033">
    <property type="protein sequence ID" value="MBX01517.1"/>
    <property type="molecule type" value="Transcribed_RNA"/>
</dbReference>
<accession>A0A2P2K721</accession>
<proteinExistence type="predicted"/>
<dbReference type="GO" id="GO:0003743">
    <property type="term" value="F:translation initiation factor activity"/>
    <property type="evidence" value="ECO:0007669"/>
    <property type="project" value="UniProtKB-KW"/>
</dbReference>
<keyword evidence="1" id="KW-0396">Initiation factor</keyword>
<protein>
    <submittedName>
        <fullName evidence="1">Transcription initiation factor IIA subunit 2</fullName>
    </submittedName>
</protein>
<name>A0A2P2K721_RHIMU</name>
<dbReference type="AlphaFoldDB" id="A0A2P2K721"/>
<reference evidence="1" key="1">
    <citation type="submission" date="2018-02" db="EMBL/GenBank/DDBJ databases">
        <title>Rhizophora mucronata_Transcriptome.</title>
        <authorList>
            <person name="Meera S.P."/>
            <person name="Sreeshan A."/>
            <person name="Augustine A."/>
        </authorList>
    </citation>
    <scope>NUCLEOTIDE SEQUENCE</scope>
    <source>
        <tissue evidence="1">Leaf</tissue>
    </source>
</reference>
<sequence length="66" mass="7687">MEVGSELSIYIQCSTFLNAWVASVPVLEVMKCSDEKISRTWYWSFKLFYLGPNFLFECAKIVLKLL</sequence>
<keyword evidence="1" id="KW-0648">Protein biosynthesis</keyword>